<proteinExistence type="predicted"/>
<evidence type="ECO:0000313" key="2">
    <source>
        <dbReference type="EMBL" id="MCA9379405.1"/>
    </source>
</evidence>
<dbReference type="AlphaFoldDB" id="A0A955I5K4"/>
<dbReference type="EMBL" id="JAGQLI010000172">
    <property type="protein sequence ID" value="MCA9379405.1"/>
    <property type="molecule type" value="Genomic_DNA"/>
</dbReference>
<dbReference type="InterPro" id="IPR052179">
    <property type="entry name" value="DD-CPase-like"/>
</dbReference>
<dbReference type="InterPro" id="IPR058193">
    <property type="entry name" value="VanY/YodJ_core_dom"/>
</dbReference>
<gene>
    <name evidence="2" type="ORF">KC640_03170</name>
</gene>
<dbReference type="Gene3D" id="3.30.1380.10">
    <property type="match status" value="1"/>
</dbReference>
<evidence type="ECO:0000259" key="1">
    <source>
        <dbReference type="Pfam" id="PF02557"/>
    </source>
</evidence>
<organism evidence="2 3">
    <name type="scientific">Candidatus Dojkabacteria bacterium</name>
    <dbReference type="NCBI Taxonomy" id="2099670"/>
    <lineage>
        <taxon>Bacteria</taxon>
        <taxon>Candidatus Dojkabacteria</taxon>
    </lineage>
</organism>
<dbReference type="SUPFAM" id="SSF55166">
    <property type="entry name" value="Hedgehog/DD-peptidase"/>
    <property type="match status" value="1"/>
</dbReference>
<dbReference type="PANTHER" id="PTHR34385">
    <property type="entry name" value="D-ALANYL-D-ALANINE CARBOXYPEPTIDASE"/>
    <property type="match status" value="1"/>
</dbReference>
<dbReference type="InterPro" id="IPR009045">
    <property type="entry name" value="Zn_M74/Hedgehog-like"/>
</dbReference>
<reference evidence="2" key="1">
    <citation type="submission" date="2020-04" db="EMBL/GenBank/DDBJ databases">
        <authorList>
            <person name="Zhang T."/>
        </authorList>
    </citation>
    <scope>NUCLEOTIDE SEQUENCE</scope>
    <source>
        <strain evidence="2">HKST-UBA12</strain>
    </source>
</reference>
<accession>A0A955I5K4</accession>
<evidence type="ECO:0000313" key="3">
    <source>
        <dbReference type="Proteomes" id="UP000760819"/>
    </source>
</evidence>
<dbReference type="Pfam" id="PF02557">
    <property type="entry name" value="VanY"/>
    <property type="match status" value="1"/>
</dbReference>
<sequence>MRNFFKQLAFTTLFALALGQGLFYYFYLEAPTLAAPSRLTRQFQAQAISGELKLVGDWWPPQIGIRTPIIHTDYASANITLSSNEPIADYQLPETWELIGPQRSGEVYLYLLNIPQVAAGENYYTVEFSGDSGNAVSKDLYVAGSSSPLQTPSWPDTQFTLDGDNLLSLANKQYQLPQDYAPQDLVYLSDLGIVNVNAARLREEPAKALQQMTAAITQTGINYNVTSGYRSFADQVRVYNYWVGYYAGNIAATDQVSARPGYSEHQLGLALDFTTSANGNIFYRFETTPLSNWLANHAHEYGFVLSYPSGKTEITGYSYEPWHYRYVGIENARQVVDSGLTPTEWLLQKRS</sequence>
<feature type="non-terminal residue" evidence="2">
    <location>
        <position position="351"/>
    </location>
</feature>
<name>A0A955I5K4_9BACT</name>
<dbReference type="Proteomes" id="UP000760819">
    <property type="component" value="Unassembled WGS sequence"/>
</dbReference>
<comment type="caution">
    <text evidence="2">The sequence shown here is derived from an EMBL/GenBank/DDBJ whole genome shotgun (WGS) entry which is preliminary data.</text>
</comment>
<protein>
    <submittedName>
        <fullName evidence="2">M15 family metallopeptidase</fullName>
    </submittedName>
</protein>
<dbReference type="PANTHER" id="PTHR34385:SF1">
    <property type="entry name" value="PEPTIDOGLYCAN L-ALANYL-D-GLUTAMATE ENDOPEPTIDASE CWLK"/>
    <property type="match status" value="1"/>
</dbReference>
<dbReference type="GO" id="GO:0008233">
    <property type="term" value="F:peptidase activity"/>
    <property type="evidence" value="ECO:0007669"/>
    <property type="project" value="InterPro"/>
</dbReference>
<dbReference type="GO" id="GO:0006508">
    <property type="term" value="P:proteolysis"/>
    <property type="evidence" value="ECO:0007669"/>
    <property type="project" value="InterPro"/>
</dbReference>
<feature type="domain" description="D-alanyl-D-alanine carboxypeptidase-like core" evidence="1">
    <location>
        <begin position="200"/>
        <end position="328"/>
    </location>
</feature>
<dbReference type="InterPro" id="IPR003709">
    <property type="entry name" value="VanY-like_core_dom"/>
</dbReference>
<reference evidence="2" key="2">
    <citation type="journal article" date="2021" name="Microbiome">
        <title>Successional dynamics and alternative stable states in a saline activated sludge microbial community over 9 years.</title>
        <authorList>
            <person name="Wang Y."/>
            <person name="Ye J."/>
            <person name="Ju F."/>
            <person name="Liu L."/>
            <person name="Boyd J.A."/>
            <person name="Deng Y."/>
            <person name="Parks D.H."/>
            <person name="Jiang X."/>
            <person name="Yin X."/>
            <person name="Woodcroft B.J."/>
            <person name="Tyson G.W."/>
            <person name="Hugenholtz P."/>
            <person name="Polz M.F."/>
            <person name="Zhang T."/>
        </authorList>
    </citation>
    <scope>NUCLEOTIDE SEQUENCE</scope>
    <source>
        <strain evidence="2">HKST-UBA12</strain>
    </source>
</reference>
<dbReference type="CDD" id="cd14852">
    <property type="entry name" value="LD-carboxypeptidase"/>
    <property type="match status" value="1"/>
</dbReference>